<evidence type="ECO:0000313" key="2">
    <source>
        <dbReference type="Ensembl" id="ENSEEEP00000057150.1"/>
    </source>
</evidence>
<dbReference type="PANTHER" id="PTHR23268">
    <property type="entry name" value="T-CELL RECEPTOR BETA CHAIN"/>
    <property type="match status" value="1"/>
</dbReference>
<dbReference type="InterPro" id="IPR013783">
    <property type="entry name" value="Ig-like_fold"/>
</dbReference>
<dbReference type="InterPro" id="IPR036179">
    <property type="entry name" value="Ig-like_dom_sf"/>
</dbReference>
<protein>
    <recommendedName>
        <fullName evidence="4">Ig-like domain-containing protein</fullName>
    </recommendedName>
</protein>
<dbReference type="Ensembl" id="ENSEEET00000063404.1">
    <property type="protein sequence ID" value="ENSEEEP00000057150.1"/>
    <property type="gene ID" value="ENSEEEG00000027047.1"/>
</dbReference>
<reference evidence="2" key="3">
    <citation type="submission" date="2025-09" db="UniProtKB">
        <authorList>
            <consortium name="Ensembl"/>
        </authorList>
    </citation>
    <scope>IDENTIFICATION</scope>
</reference>
<evidence type="ECO:0000313" key="3">
    <source>
        <dbReference type="Proteomes" id="UP000314983"/>
    </source>
</evidence>
<organism evidence="2 3">
    <name type="scientific">Electrophorus electricus</name>
    <name type="common">Electric eel</name>
    <name type="synonym">Gymnotus electricus</name>
    <dbReference type="NCBI Taxonomy" id="8005"/>
    <lineage>
        <taxon>Eukaryota</taxon>
        <taxon>Metazoa</taxon>
        <taxon>Chordata</taxon>
        <taxon>Craniata</taxon>
        <taxon>Vertebrata</taxon>
        <taxon>Euteleostomi</taxon>
        <taxon>Actinopterygii</taxon>
        <taxon>Neopterygii</taxon>
        <taxon>Teleostei</taxon>
        <taxon>Ostariophysi</taxon>
        <taxon>Gymnotiformes</taxon>
        <taxon>Gymnotoidei</taxon>
        <taxon>Gymnotidae</taxon>
        <taxon>Electrophorus</taxon>
    </lineage>
</organism>
<dbReference type="Proteomes" id="UP000314983">
    <property type="component" value="Chromosome 13"/>
</dbReference>
<dbReference type="InterPro" id="IPR050413">
    <property type="entry name" value="TCR_beta_variable"/>
</dbReference>
<keyword evidence="3" id="KW-1185">Reference proteome</keyword>
<reference evidence="2" key="2">
    <citation type="submission" date="2025-08" db="UniProtKB">
        <authorList>
            <consortium name="Ensembl"/>
        </authorList>
    </citation>
    <scope>IDENTIFICATION</scope>
</reference>
<evidence type="ECO:0000256" key="1">
    <source>
        <dbReference type="ARBA" id="ARBA00022859"/>
    </source>
</evidence>
<dbReference type="GO" id="GO:0005886">
    <property type="term" value="C:plasma membrane"/>
    <property type="evidence" value="ECO:0007669"/>
    <property type="project" value="TreeGrafter"/>
</dbReference>
<dbReference type="PANTHER" id="PTHR23268:SF31">
    <property type="entry name" value="T CELL RECEPTOR BETA VARIABLE 30"/>
    <property type="match status" value="1"/>
</dbReference>
<evidence type="ECO:0008006" key="4">
    <source>
        <dbReference type="Google" id="ProtNLM"/>
    </source>
</evidence>
<sequence>MLSIFFTLGIELIQVHQKPENLVLSLGTKLNVSCSITGTTNPDLYWYRWTSAAGFTLVFTSRSVGLVDPVSEGQFRSQRPADLQLVLESAGVNETGSAVWYCAASLHTIPEHTYSCTKTIPSQVRVLFRLLAFLDAGCIENSIQTVTERILTVIF</sequence>
<dbReference type="SUPFAM" id="SSF48726">
    <property type="entry name" value="Immunoglobulin"/>
    <property type="match status" value="1"/>
</dbReference>
<dbReference type="Gene3D" id="2.60.40.10">
    <property type="entry name" value="Immunoglobulins"/>
    <property type="match status" value="1"/>
</dbReference>
<accession>A0AAY5EJK5</accession>
<dbReference type="GeneTree" id="ENSGT00940000175903"/>
<name>A0AAY5EJK5_ELEEL</name>
<keyword evidence="1" id="KW-0391">Immunity</keyword>
<dbReference type="GO" id="GO:0007166">
    <property type="term" value="P:cell surface receptor signaling pathway"/>
    <property type="evidence" value="ECO:0007669"/>
    <property type="project" value="TreeGrafter"/>
</dbReference>
<dbReference type="AlphaFoldDB" id="A0AAY5EJK5"/>
<proteinExistence type="predicted"/>
<reference evidence="2 3" key="1">
    <citation type="submission" date="2020-05" db="EMBL/GenBank/DDBJ databases">
        <title>Electrophorus electricus (electric eel) genome, fEleEle1, primary haplotype.</title>
        <authorList>
            <person name="Myers G."/>
            <person name="Meyer A."/>
            <person name="Fedrigo O."/>
            <person name="Formenti G."/>
            <person name="Rhie A."/>
            <person name="Tracey A."/>
            <person name="Sims Y."/>
            <person name="Jarvis E.D."/>
        </authorList>
    </citation>
    <scope>NUCLEOTIDE SEQUENCE [LARGE SCALE GENOMIC DNA]</scope>
</reference>
<dbReference type="GO" id="GO:0002376">
    <property type="term" value="P:immune system process"/>
    <property type="evidence" value="ECO:0007669"/>
    <property type="project" value="UniProtKB-KW"/>
</dbReference>